<reference evidence="1 2" key="1">
    <citation type="journal article" date="2016" name="Nat. Commun.">
        <title>Thousands of microbial genomes shed light on interconnected biogeochemical processes in an aquifer system.</title>
        <authorList>
            <person name="Anantharaman K."/>
            <person name="Brown C.T."/>
            <person name="Hug L.A."/>
            <person name="Sharon I."/>
            <person name="Castelle C.J."/>
            <person name="Probst A.J."/>
            <person name="Thomas B.C."/>
            <person name="Singh A."/>
            <person name="Wilkins M.J."/>
            <person name="Karaoz U."/>
            <person name="Brodie E.L."/>
            <person name="Williams K.H."/>
            <person name="Hubbard S.S."/>
            <person name="Banfield J.F."/>
        </authorList>
    </citation>
    <scope>NUCLEOTIDE SEQUENCE [LARGE SCALE GENOMIC DNA]</scope>
</reference>
<dbReference type="EMBL" id="MFKE01000005">
    <property type="protein sequence ID" value="OGG35795.1"/>
    <property type="molecule type" value="Genomic_DNA"/>
</dbReference>
<dbReference type="STRING" id="1798401.A2363_03670"/>
<comment type="caution">
    <text evidence="1">The sequence shown here is derived from an EMBL/GenBank/DDBJ whole genome shotgun (WGS) entry which is preliminary data.</text>
</comment>
<dbReference type="Proteomes" id="UP000176186">
    <property type="component" value="Unassembled WGS sequence"/>
</dbReference>
<organism evidence="1 2">
    <name type="scientific">Candidatus Gottesmanbacteria bacterium RIFOXYB1_FULL_47_11</name>
    <dbReference type="NCBI Taxonomy" id="1798401"/>
    <lineage>
        <taxon>Bacteria</taxon>
        <taxon>Candidatus Gottesmaniibacteriota</taxon>
    </lineage>
</organism>
<protein>
    <submittedName>
        <fullName evidence="1">Uncharacterized protein</fullName>
    </submittedName>
</protein>
<sequence>MSYHEDAPKTSLSVEALKALMPGIFTGQEELLHTLSSLQLALNENPFKGQDNKSIHLTIGGQINKYAEIAPLLDKIQAVINATWNGLTGVFAFSHARSEEKNLYLNFYSTFGPEGQKLPIGEDEIVLYTYPNPKALQENSPAV</sequence>
<accession>A0A1F6BFT4</accession>
<evidence type="ECO:0000313" key="2">
    <source>
        <dbReference type="Proteomes" id="UP000176186"/>
    </source>
</evidence>
<dbReference type="AlphaFoldDB" id="A0A1F6BFT4"/>
<evidence type="ECO:0000313" key="1">
    <source>
        <dbReference type="EMBL" id="OGG35795.1"/>
    </source>
</evidence>
<proteinExistence type="predicted"/>
<name>A0A1F6BFT4_9BACT</name>
<gene>
    <name evidence="1" type="ORF">A2363_03670</name>
</gene>